<dbReference type="Proteomes" id="UP000004816">
    <property type="component" value="Unassembled WGS sequence"/>
</dbReference>
<proteinExistence type="predicted"/>
<evidence type="ECO:0000259" key="1">
    <source>
        <dbReference type="Pfam" id="PF07992"/>
    </source>
</evidence>
<dbReference type="PANTHER" id="PTHR43755">
    <property type="match status" value="1"/>
</dbReference>
<accession>E5XP15</accession>
<dbReference type="eggNOG" id="COG0446">
    <property type="taxonomic scope" value="Bacteria"/>
</dbReference>
<dbReference type="RefSeq" id="WP_007468828.1">
    <property type="nucleotide sequence ID" value="NZ_KI391954.1"/>
</dbReference>
<evidence type="ECO:0000313" key="2">
    <source>
        <dbReference type="EMBL" id="EFV13907.1"/>
    </source>
</evidence>
<dbReference type="InterPro" id="IPR052541">
    <property type="entry name" value="SQRD"/>
</dbReference>
<dbReference type="InterPro" id="IPR023753">
    <property type="entry name" value="FAD/NAD-binding_dom"/>
</dbReference>
<dbReference type="EMBL" id="ACZI02000003">
    <property type="protein sequence ID" value="EFV13907.1"/>
    <property type="molecule type" value="Genomic_DNA"/>
</dbReference>
<keyword evidence="3" id="KW-1185">Reference proteome</keyword>
<dbReference type="OrthoDB" id="9802771at2"/>
<dbReference type="HOGENOM" id="CLU_030742_5_1_11"/>
<dbReference type="Gene3D" id="3.50.50.60">
    <property type="entry name" value="FAD/NAD(P)-binding domain"/>
    <property type="match status" value="2"/>
</dbReference>
<dbReference type="STRING" id="679197.HMPREF9336_01236"/>
<sequence>MGNRLVILGAGIGGLSVVKELRDSQIPLDDLDVTLVDESFDHFLGFALPWVMRGWRTEESVPIRLAEHAAAEVKTVRATVGGVDPARKTVLLDDGSELEFDALVVALGAKNAPSKVPGLQEALDAGLAVHYYSAAEAGRAHQALADFAGGKLVFLVAAQPYRCPVAPYEGALLAADLLEERGKRASAEIAVYTPEKQPMPSAGPDAGPRLVELLSQNDIAFHPEHAVELVDHSNRTVRFANGQTVAFDLLVFVPPHEPAVALGEPDWIPVDRESMRTEHEGVWAIGDITTVISPSGKPLPKAAIFAKNGGKAVARNILHYFGKAEAQDRLSGLGYCYIDTGSHHSARGKGDFFALPHPGVILDEPSEELHNDKLEEERAWRALWE</sequence>
<feature type="domain" description="FAD/NAD(P)-binding" evidence="1">
    <location>
        <begin position="4"/>
        <end position="293"/>
    </location>
</feature>
<dbReference type="SUPFAM" id="SSF51905">
    <property type="entry name" value="FAD/NAD(P)-binding domain"/>
    <property type="match status" value="2"/>
</dbReference>
<evidence type="ECO:0000313" key="3">
    <source>
        <dbReference type="Proteomes" id="UP000004816"/>
    </source>
</evidence>
<dbReference type="AlphaFoldDB" id="E5XP15"/>
<gene>
    <name evidence="2" type="ORF">HMPREF9336_01236</name>
</gene>
<dbReference type="GO" id="GO:0016491">
    <property type="term" value="F:oxidoreductase activity"/>
    <property type="evidence" value="ECO:0007669"/>
    <property type="project" value="InterPro"/>
</dbReference>
<protein>
    <recommendedName>
        <fullName evidence="1">FAD/NAD(P)-binding domain-containing protein</fullName>
    </recommendedName>
</protein>
<name>E5XP15_SEGRC</name>
<dbReference type="PRINTS" id="PR00368">
    <property type="entry name" value="FADPNR"/>
</dbReference>
<dbReference type="InterPro" id="IPR036188">
    <property type="entry name" value="FAD/NAD-bd_sf"/>
</dbReference>
<dbReference type="Pfam" id="PF07992">
    <property type="entry name" value="Pyr_redox_2"/>
    <property type="match status" value="1"/>
</dbReference>
<reference evidence="2 3" key="1">
    <citation type="journal article" date="2011" name="Stand. Genomic Sci.">
        <title>High quality draft genome sequence of Segniliparus rugosus CDC 945(T)= (ATCC BAA-974(T)).</title>
        <authorList>
            <person name="Earl A.M."/>
            <person name="Desjardins C.A."/>
            <person name="Fitzgerald M.G."/>
            <person name="Arachchi H.M."/>
            <person name="Zeng Q."/>
            <person name="Mehta T."/>
            <person name="Griggs A."/>
            <person name="Birren B.W."/>
            <person name="Toney N.C."/>
            <person name="Carr J."/>
            <person name="Posey J."/>
            <person name="Butler W.R."/>
        </authorList>
    </citation>
    <scope>NUCLEOTIDE SEQUENCE [LARGE SCALE GENOMIC DNA]</scope>
    <source>
        <strain evidence="3">ATCC BAA-974 / DSM 45345 / CCUG 50838 / CIP 108380 / JCM 13579 / CDC 945</strain>
    </source>
</reference>
<dbReference type="PANTHER" id="PTHR43755:SF1">
    <property type="entry name" value="FAD-DEPENDENT PYRIDINE NUCLEOTIDE-DISULPHIDE OXIDOREDUCTASE"/>
    <property type="match status" value="1"/>
</dbReference>
<comment type="caution">
    <text evidence="2">The sequence shown here is derived from an EMBL/GenBank/DDBJ whole genome shotgun (WGS) entry which is preliminary data.</text>
</comment>
<organism evidence="2 3">
    <name type="scientific">Segniliparus rugosus (strain ATCC BAA-974 / DSM 45345 / CCUG 50838 / CIP 108380 / JCM 13579 / CDC 945)</name>
    <dbReference type="NCBI Taxonomy" id="679197"/>
    <lineage>
        <taxon>Bacteria</taxon>
        <taxon>Bacillati</taxon>
        <taxon>Actinomycetota</taxon>
        <taxon>Actinomycetes</taxon>
        <taxon>Mycobacteriales</taxon>
        <taxon>Segniliparaceae</taxon>
        <taxon>Segniliparus</taxon>
    </lineage>
</organism>